<dbReference type="GO" id="GO:0005737">
    <property type="term" value="C:cytoplasm"/>
    <property type="evidence" value="ECO:0007669"/>
    <property type="project" value="TreeGrafter"/>
</dbReference>
<dbReference type="Gene3D" id="2.60.120.380">
    <property type="match status" value="1"/>
</dbReference>
<evidence type="ECO:0000259" key="4">
    <source>
        <dbReference type="PROSITE" id="PS50203"/>
    </source>
</evidence>
<dbReference type="Gene3D" id="3.90.70.10">
    <property type="entry name" value="Cysteine proteinases"/>
    <property type="match status" value="1"/>
</dbReference>
<dbReference type="GO" id="GO:0004198">
    <property type="term" value="F:calcium-dependent cysteine-type endopeptidase activity"/>
    <property type="evidence" value="ECO:0007669"/>
    <property type="project" value="InterPro"/>
</dbReference>
<dbReference type="SMART" id="SM00230">
    <property type="entry name" value="CysPc"/>
    <property type="match status" value="1"/>
</dbReference>
<organism evidence="5 6">
    <name type="scientific">Pelobates cultripes</name>
    <name type="common">Western spadefoot toad</name>
    <dbReference type="NCBI Taxonomy" id="61616"/>
    <lineage>
        <taxon>Eukaryota</taxon>
        <taxon>Metazoa</taxon>
        <taxon>Chordata</taxon>
        <taxon>Craniata</taxon>
        <taxon>Vertebrata</taxon>
        <taxon>Euteleostomi</taxon>
        <taxon>Amphibia</taxon>
        <taxon>Batrachia</taxon>
        <taxon>Anura</taxon>
        <taxon>Pelobatoidea</taxon>
        <taxon>Pelobatidae</taxon>
        <taxon>Pelobates</taxon>
    </lineage>
</organism>
<reference evidence="5" key="1">
    <citation type="submission" date="2022-03" db="EMBL/GenBank/DDBJ databases">
        <authorList>
            <person name="Alioto T."/>
            <person name="Alioto T."/>
            <person name="Gomez Garrido J."/>
        </authorList>
    </citation>
    <scope>NUCLEOTIDE SEQUENCE</scope>
</reference>
<dbReference type="SUPFAM" id="SSF49758">
    <property type="entry name" value="Calpain large subunit, middle domain (domain III)"/>
    <property type="match status" value="1"/>
</dbReference>
<keyword evidence="3" id="KW-0378">Hydrolase</keyword>
<dbReference type="InterPro" id="IPR022683">
    <property type="entry name" value="Calpain_III"/>
</dbReference>
<dbReference type="SMART" id="SM00720">
    <property type="entry name" value="calpain_III"/>
    <property type="match status" value="1"/>
</dbReference>
<dbReference type="AlphaFoldDB" id="A0AAD1VSQ1"/>
<proteinExistence type="inferred from homology"/>
<accession>A0AAD1VSQ1</accession>
<dbReference type="GO" id="GO:0006508">
    <property type="term" value="P:proteolysis"/>
    <property type="evidence" value="ECO:0007669"/>
    <property type="project" value="UniProtKB-KW"/>
</dbReference>
<protein>
    <submittedName>
        <fullName evidence="5">Calpain-8-like isoform X2</fullName>
    </submittedName>
</protein>
<dbReference type="InterPro" id="IPR036213">
    <property type="entry name" value="Calpain_III_sf"/>
</dbReference>
<dbReference type="Proteomes" id="UP001295444">
    <property type="component" value="Chromosome 02"/>
</dbReference>
<dbReference type="PANTHER" id="PTHR10183">
    <property type="entry name" value="CALPAIN"/>
    <property type="match status" value="1"/>
</dbReference>
<evidence type="ECO:0000256" key="3">
    <source>
        <dbReference type="PROSITE-ProRule" id="PRU00239"/>
    </source>
</evidence>
<evidence type="ECO:0000313" key="5">
    <source>
        <dbReference type="EMBL" id="CAH2255645.1"/>
    </source>
</evidence>
<dbReference type="InterPro" id="IPR022684">
    <property type="entry name" value="Calpain_cysteine_protease"/>
</dbReference>
<evidence type="ECO:0000256" key="2">
    <source>
        <dbReference type="PIRSR" id="PIRSR622684-1"/>
    </source>
</evidence>
<dbReference type="InterPro" id="IPR038765">
    <property type="entry name" value="Papain-like_cys_pep_sf"/>
</dbReference>
<dbReference type="PROSITE" id="PS50203">
    <property type="entry name" value="CALPAIN_CAT"/>
    <property type="match status" value="1"/>
</dbReference>
<keyword evidence="6" id="KW-1185">Reference proteome</keyword>
<gene>
    <name evidence="5" type="ORF">PECUL_23A025296</name>
</gene>
<dbReference type="PRINTS" id="PR00704">
    <property type="entry name" value="CALPAIN"/>
</dbReference>
<evidence type="ECO:0000313" key="6">
    <source>
        <dbReference type="Proteomes" id="UP001295444"/>
    </source>
</evidence>
<feature type="domain" description="Calpain catalytic" evidence="4">
    <location>
        <begin position="35"/>
        <end position="321"/>
    </location>
</feature>
<dbReference type="SUPFAM" id="SSF54001">
    <property type="entry name" value="Cysteine proteinases"/>
    <property type="match status" value="1"/>
</dbReference>
<evidence type="ECO:0000256" key="1">
    <source>
        <dbReference type="ARBA" id="ARBA00007623"/>
    </source>
</evidence>
<feature type="active site" evidence="2 3">
    <location>
        <position position="90"/>
    </location>
</feature>
<sequence length="490" mass="55751">MSAATAVLGSPNNPVKYLDQDYEVLKAQYLKSGKPFEDEKFPASPSSMKPGLESAAHIEWKRPKEINADAQFIVDGATRDDIIQGSEGVCSFLSSIAVLTMKKEFLNLVVPWNQSFQKDYCGIFHFKFWQEGDWVEVVVDDRLPVKSGTKTLWSAHSQSSNEFWSPLLEKAYAKLEGSYKAIGEYPSNRLIDLTGGVIEFYELKNAPADLFQLLQKRTNALIASNTDKENKEMGLFAPHTYSVIDVQEITHLDKNVQLIKLRNPHGAGEWKGAWRDTASEWNEVDKKVLDALHVTKNEGEFWMPFFDFKQNFSGVVICHTSLSDALQKESDLWNVTKFYGSWTKNVTAGGPPDKESFWTNPKFFIKLEKTKGDQPLCTIVVSLMQRKRNKRVDRIKIQYSIIPIPKEYQNQDINKINLDKDFFKKYKNTMLKLPTRFAGKRDVSWRFKLPVGVYVIVPYGGSTNDEGDLFLRVFTEKTAGSLADVCTLAN</sequence>
<keyword evidence="3" id="KW-0788">Thiol protease</keyword>
<dbReference type="CDD" id="cd00044">
    <property type="entry name" value="CysPc"/>
    <property type="match status" value="1"/>
</dbReference>
<dbReference type="Pfam" id="PF00648">
    <property type="entry name" value="Peptidase_C2"/>
    <property type="match status" value="1"/>
</dbReference>
<dbReference type="PANTHER" id="PTHR10183:SF431">
    <property type="entry name" value="CALPAIN-8-LIKE ISOFORM X1"/>
    <property type="match status" value="1"/>
</dbReference>
<feature type="active site" evidence="2 3">
    <location>
        <position position="239"/>
    </location>
</feature>
<name>A0AAD1VSQ1_PELCU</name>
<dbReference type="EMBL" id="OW240913">
    <property type="protein sequence ID" value="CAH2255645.1"/>
    <property type="molecule type" value="Genomic_DNA"/>
</dbReference>
<dbReference type="FunFam" id="3.90.70.10:FF:000114">
    <property type="entry name" value="Calpain a"/>
    <property type="match status" value="1"/>
</dbReference>
<dbReference type="InterPro" id="IPR001300">
    <property type="entry name" value="Peptidase_C2_calpain_cat"/>
</dbReference>
<keyword evidence="3" id="KW-0645">Protease</keyword>
<comment type="similarity">
    <text evidence="1">Belongs to the peptidase C2 family.</text>
</comment>
<dbReference type="Pfam" id="PF01067">
    <property type="entry name" value="Calpain_III"/>
    <property type="match status" value="1"/>
</dbReference>
<feature type="active site" evidence="2 3">
    <location>
        <position position="263"/>
    </location>
</feature>
<dbReference type="InterPro" id="IPR022682">
    <property type="entry name" value="Calpain_domain_III"/>
</dbReference>